<evidence type="ECO:0000256" key="7">
    <source>
        <dbReference type="ARBA" id="ARBA00023136"/>
    </source>
</evidence>
<feature type="transmembrane region" description="Helical" evidence="9">
    <location>
        <begin position="116"/>
        <end position="135"/>
    </location>
</feature>
<feature type="transmembrane region" description="Helical" evidence="9">
    <location>
        <begin position="81"/>
        <end position="109"/>
    </location>
</feature>
<dbReference type="InterPro" id="IPR003010">
    <property type="entry name" value="C-N_Hydrolase"/>
</dbReference>
<dbReference type="Proteomes" id="UP001597560">
    <property type="component" value="Unassembled WGS sequence"/>
</dbReference>
<dbReference type="CDD" id="cd07571">
    <property type="entry name" value="ALP_N-acyl_transferase"/>
    <property type="match status" value="1"/>
</dbReference>
<protein>
    <recommendedName>
        <fullName evidence="9">Apolipoprotein N-acyltransferase</fullName>
        <shortName evidence="9">ALP N-acyltransferase</shortName>
        <ecNumber evidence="9">2.3.1.269</ecNumber>
    </recommendedName>
</protein>
<comment type="catalytic activity">
    <reaction evidence="9">
        <text>N-terminal S-1,2-diacyl-sn-glyceryl-L-cysteinyl-[lipoprotein] + a glycerophospholipid = N-acyl-S-1,2-diacyl-sn-glyceryl-L-cysteinyl-[lipoprotein] + a 2-acyl-sn-glycero-3-phospholipid + H(+)</text>
        <dbReference type="Rhea" id="RHEA:48228"/>
        <dbReference type="Rhea" id="RHEA-COMP:14681"/>
        <dbReference type="Rhea" id="RHEA-COMP:14684"/>
        <dbReference type="ChEBI" id="CHEBI:15378"/>
        <dbReference type="ChEBI" id="CHEBI:136912"/>
        <dbReference type="ChEBI" id="CHEBI:140656"/>
        <dbReference type="ChEBI" id="CHEBI:140657"/>
        <dbReference type="ChEBI" id="CHEBI:140660"/>
        <dbReference type="EC" id="2.3.1.269"/>
    </reaction>
</comment>
<name>A0ABW6B1H5_9SPHI</name>
<dbReference type="InterPro" id="IPR036526">
    <property type="entry name" value="C-N_Hydrolase_sf"/>
</dbReference>
<comment type="subcellular location">
    <subcellularLocation>
        <location evidence="1 9">Cell membrane</location>
        <topology evidence="1 9">Multi-pass membrane protein</topology>
    </subcellularLocation>
</comment>
<dbReference type="InterPro" id="IPR045378">
    <property type="entry name" value="LNT_N"/>
</dbReference>
<dbReference type="EC" id="2.3.1.269" evidence="9"/>
<accession>A0ABW6B1H5</accession>
<comment type="caution">
    <text evidence="11">The sequence shown here is derived from an EMBL/GenBank/DDBJ whole genome shotgun (WGS) entry which is preliminary data.</text>
</comment>
<dbReference type="NCBIfam" id="TIGR00546">
    <property type="entry name" value="lnt"/>
    <property type="match status" value="1"/>
</dbReference>
<dbReference type="Pfam" id="PF00795">
    <property type="entry name" value="CN_hydrolase"/>
    <property type="match status" value="1"/>
</dbReference>
<feature type="transmembrane region" description="Helical" evidence="9">
    <location>
        <begin position="204"/>
        <end position="222"/>
    </location>
</feature>
<evidence type="ECO:0000256" key="4">
    <source>
        <dbReference type="ARBA" id="ARBA00022679"/>
    </source>
</evidence>
<evidence type="ECO:0000256" key="6">
    <source>
        <dbReference type="ARBA" id="ARBA00022989"/>
    </source>
</evidence>
<proteinExistence type="inferred from homology"/>
<sequence>MKNNYIWALISAFLLWLGWPPVPYSALLLLIAFVPLLMAIERVILDDTTKKGQKIFLLAGFTALIWNTTSIYWVYNAISAVMPAYIAIFISLIPFGLAALMIAIVFRLYYQLRKRYSVSGSLVGLVCLWIGYEYLHQSWDLAFPWMTLGNGFSNTHQLIQWYAYTGVYGGTAWIWLCNIALFLVLRKRIYEKTSTLNFKQFIRFALAVLIPSIISLVQYFSYEEHESPSNVVVVQPNIDPYGKFGNIPVATQVENLIRLSRDKAQTNTEFFIWPESAIPERPPGVNEEEIRNNDSYLRIRDFLYNYKNGNVLSGIESMQLYDSLQTPSARQFSNVSKYYDVFNAAVLIDNSSKVQFYHKSKLVPGVEQTPFSYLSFLKPLFAAFGGSTGSYGSQEKPSVFYSQSGIGAAPVICYESIWGNYVAEYVRQGAQFIAVITNDGWWGNTSGKSQHLAYAKLRAIENRRWVARAANTGISAFINQRGDIVSQSEWWVPTALKADINLNEEITFYTATGDYFAYAACFGCAIYLVLLLGTFFKRFGRGVVSR</sequence>
<feature type="transmembrane region" description="Helical" evidence="9">
    <location>
        <begin position="161"/>
        <end position="184"/>
    </location>
</feature>
<dbReference type="SUPFAM" id="SSF56317">
    <property type="entry name" value="Carbon-nitrogen hydrolase"/>
    <property type="match status" value="1"/>
</dbReference>
<evidence type="ECO:0000256" key="3">
    <source>
        <dbReference type="ARBA" id="ARBA00022475"/>
    </source>
</evidence>
<keyword evidence="8 9" id="KW-0012">Acyltransferase</keyword>
<dbReference type="Pfam" id="PF20154">
    <property type="entry name" value="LNT_N"/>
    <property type="match status" value="1"/>
</dbReference>
<evidence type="ECO:0000256" key="8">
    <source>
        <dbReference type="ARBA" id="ARBA00023315"/>
    </source>
</evidence>
<dbReference type="PROSITE" id="PS50263">
    <property type="entry name" value="CN_HYDROLASE"/>
    <property type="match status" value="1"/>
</dbReference>
<keyword evidence="5 9" id="KW-0812">Transmembrane</keyword>
<keyword evidence="7 9" id="KW-0472">Membrane</keyword>
<dbReference type="GO" id="GO:0016746">
    <property type="term" value="F:acyltransferase activity"/>
    <property type="evidence" value="ECO:0007669"/>
    <property type="project" value="UniProtKB-KW"/>
</dbReference>
<feature type="transmembrane region" description="Helical" evidence="9">
    <location>
        <begin position="6"/>
        <end position="34"/>
    </location>
</feature>
<evidence type="ECO:0000256" key="5">
    <source>
        <dbReference type="ARBA" id="ARBA00022692"/>
    </source>
</evidence>
<comment type="function">
    <text evidence="9">Catalyzes the phospholipid dependent N-acylation of the N-terminal cysteine of apolipoprotein, the last step in lipoprotein maturation.</text>
</comment>
<evidence type="ECO:0000313" key="11">
    <source>
        <dbReference type="EMBL" id="MFD2963353.1"/>
    </source>
</evidence>
<comment type="similarity">
    <text evidence="2 9">Belongs to the CN hydrolase family. Apolipoprotein N-acyltransferase subfamily.</text>
</comment>
<dbReference type="HAMAP" id="MF_01148">
    <property type="entry name" value="Lnt"/>
    <property type="match status" value="1"/>
</dbReference>
<feature type="domain" description="CN hydrolase" evidence="10">
    <location>
        <begin position="234"/>
        <end position="502"/>
    </location>
</feature>
<dbReference type="InterPro" id="IPR004563">
    <property type="entry name" value="Apolipo_AcylTrfase"/>
</dbReference>
<comment type="pathway">
    <text evidence="9">Protein modification; lipoprotein biosynthesis (N-acyl transfer).</text>
</comment>
<evidence type="ECO:0000256" key="1">
    <source>
        <dbReference type="ARBA" id="ARBA00004651"/>
    </source>
</evidence>
<evidence type="ECO:0000256" key="2">
    <source>
        <dbReference type="ARBA" id="ARBA00010065"/>
    </source>
</evidence>
<keyword evidence="6 9" id="KW-1133">Transmembrane helix</keyword>
<dbReference type="RefSeq" id="WP_377611567.1">
    <property type="nucleotide sequence ID" value="NZ_JBHUPA010000007.1"/>
</dbReference>
<keyword evidence="4 9" id="KW-0808">Transferase</keyword>
<dbReference type="PANTHER" id="PTHR38686:SF1">
    <property type="entry name" value="APOLIPOPROTEIN N-ACYLTRANSFERASE"/>
    <property type="match status" value="1"/>
</dbReference>
<keyword evidence="3 9" id="KW-1003">Cell membrane</keyword>
<reference evidence="12" key="1">
    <citation type="journal article" date="2019" name="Int. J. Syst. Evol. Microbiol.">
        <title>The Global Catalogue of Microorganisms (GCM) 10K type strain sequencing project: providing services to taxonomists for standard genome sequencing and annotation.</title>
        <authorList>
            <consortium name="The Broad Institute Genomics Platform"/>
            <consortium name="The Broad Institute Genome Sequencing Center for Infectious Disease"/>
            <person name="Wu L."/>
            <person name="Ma J."/>
        </authorList>
    </citation>
    <scope>NUCLEOTIDE SEQUENCE [LARGE SCALE GENOMIC DNA]</scope>
    <source>
        <strain evidence="12">KCTC 23098</strain>
    </source>
</reference>
<evidence type="ECO:0000256" key="9">
    <source>
        <dbReference type="HAMAP-Rule" id="MF_01148"/>
    </source>
</evidence>
<organism evidence="11 12">
    <name type="scientific">Olivibacter jilunii</name>
    <dbReference type="NCBI Taxonomy" id="985016"/>
    <lineage>
        <taxon>Bacteria</taxon>
        <taxon>Pseudomonadati</taxon>
        <taxon>Bacteroidota</taxon>
        <taxon>Sphingobacteriia</taxon>
        <taxon>Sphingobacteriales</taxon>
        <taxon>Sphingobacteriaceae</taxon>
        <taxon>Olivibacter</taxon>
    </lineage>
</organism>
<evidence type="ECO:0000259" key="10">
    <source>
        <dbReference type="PROSITE" id="PS50263"/>
    </source>
</evidence>
<dbReference type="Gene3D" id="3.60.110.10">
    <property type="entry name" value="Carbon-nitrogen hydrolase"/>
    <property type="match status" value="1"/>
</dbReference>
<gene>
    <name evidence="9 11" type="primary">lnt</name>
    <name evidence="11" type="ORF">ACFS6J_16240</name>
</gene>
<feature type="transmembrane region" description="Helical" evidence="9">
    <location>
        <begin position="55"/>
        <end position="75"/>
    </location>
</feature>
<dbReference type="EMBL" id="JBHUPA010000007">
    <property type="protein sequence ID" value="MFD2963353.1"/>
    <property type="molecule type" value="Genomic_DNA"/>
</dbReference>
<feature type="transmembrane region" description="Helical" evidence="9">
    <location>
        <begin position="515"/>
        <end position="536"/>
    </location>
</feature>
<dbReference type="PANTHER" id="PTHR38686">
    <property type="entry name" value="APOLIPOPROTEIN N-ACYLTRANSFERASE"/>
    <property type="match status" value="1"/>
</dbReference>
<keyword evidence="12" id="KW-1185">Reference proteome</keyword>
<evidence type="ECO:0000313" key="12">
    <source>
        <dbReference type="Proteomes" id="UP001597560"/>
    </source>
</evidence>